<dbReference type="SUPFAM" id="SSF56634">
    <property type="entry name" value="Heme-dependent catalase-like"/>
    <property type="match status" value="1"/>
</dbReference>
<keyword evidence="4" id="KW-1185">Reference proteome</keyword>
<evidence type="ECO:0000313" key="4">
    <source>
        <dbReference type="Proteomes" id="UP000826661"/>
    </source>
</evidence>
<feature type="domain" description="Catalase core" evidence="2">
    <location>
        <begin position="1"/>
        <end position="307"/>
    </location>
</feature>
<dbReference type="GO" id="GO:0005739">
    <property type="term" value="C:mitochondrion"/>
    <property type="evidence" value="ECO:0007669"/>
    <property type="project" value="TreeGrafter"/>
</dbReference>
<dbReference type="PANTHER" id="PTHR11465:SF62">
    <property type="entry name" value="CATALASE T"/>
    <property type="match status" value="1"/>
</dbReference>
<protein>
    <submittedName>
        <fullName evidence="3">Catalase domain-containing protein</fullName>
    </submittedName>
</protein>
<dbReference type="Gene3D" id="1.20.1280.120">
    <property type="match status" value="1"/>
</dbReference>
<dbReference type="GO" id="GO:0005777">
    <property type="term" value="C:peroxisome"/>
    <property type="evidence" value="ECO:0007669"/>
    <property type="project" value="TreeGrafter"/>
</dbReference>
<dbReference type="EMBL" id="CP075864">
    <property type="protein sequence ID" value="QYS95136.1"/>
    <property type="molecule type" value="Genomic_DNA"/>
</dbReference>
<gene>
    <name evidence="3" type="ORF">H0G86_002451</name>
</gene>
<evidence type="ECO:0000313" key="3">
    <source>
        <dbReference type="EMBL" id="QYS95136.1"/>
    </source>
</evidence>
<dbReference type="InterPro" id="IPR011614">
    <property type="entry name" value="Catalase_core"/>
</dbReference>
<dbReference type="CDD" id="cd08153">
    <property type="entry name" value="srpA_like"/>
    <property type="match status" value="1"/>
</dbReference>
<accession>A0A8G0L3I7</accession>
<dbReference type="AlphaFoldDB" id="A0A8G0L3I7"/>
<dbReference type="PRINTS" id="PR00067">
    <property type="entry name" value="CATALASE"/>
</dbReference>
<evidence type="ECO:0000256" key="1">
    <source>
        <dbReference type="SAM" id="MobiDB-lite"/>
    </source>
</evidence>
<dbReference type="SMART" id="SM01060">
    <property type="entry name" value="Catalase"/>
    <property type="match status" value="1"/>
</dbReference>
<sequence length="308" mass="33616">MPLPEDPTVADVGRKLAETLRSLSGPRPGIRPGHAKGILLKGVFIPSPQAKALSKAQHFNESSTPVIARFSSSTGNPDIPDSDPRSNPRGLAIRFQLAETPRRLHTDIIAHSIDGTPGSNGEEALEFFTALKNGTITEYIKDHPKAAHFVQLPRPFPASFAHQRHFAVNTFKFVAASGEETFVRYRIEPVLGVQELSAEEAAAKGPNYLYDGLVEMLGKGPVQLKLTVQIAEEGDVTSDPLVKWPETRKVMELGTISLVDVLNDNAAQQKYIIFDPIPRIDGVGISDDQLLQYRAAAYLVSGLEHRNA</sequence>
<name>A0A8G0L3I7_9HYPO</name>
<dbReference type="Pfam" id="PF00199">
    <property type="entry name" value="Catalase"/>
    <property type="match status" value="2"/>
</dbReference>
<dbReference type="InterPro" id="IPR018028">
    <property type="entry name" value="Catalase"/>
</dbReference>
<dbReference type="InterPro" id="IPR020835">
    <property type="entry name" value="Catalase_sf"/>
</dbReference>
<feature type="region of interest" description="Disordered" evidence="1">
    <location>
        <begin position="69"/>
        <end position="89"/>
    </location>
</feature>
<reference evidence="3 4" key="1">
    <citation type="journal article" date="2021" name="BMC Genomics">
        <title>Telomere-to-telomere genome assembly of asparaginase-producing Trichoderma simmonsii.</title>
        <authorList>
            <person name="Chung D."/>
            <person name="Kwon Y.M."/>
            <person name="Yang Y."/>
        </authorList>
    </citation>
    <scope>NUCLEOTIDE SEQUENCE [LARGE SCALE GENOMIC DNA]</scope>
    <source>
        <strain evidence="3 4">GH-Sj1</strain>
    </source>
</reference>
<dbReference type="GO" id="GO:0042542">
    <property type="term" value="P:response to hydrogen peroxide"/>
    <property type="evidence" value="ECO:0007669"/>
    <property type="project" value="TreeGrafter"/>
</dbReference>
<dbReference type="Gene3D" id="2.40.180.10">
    <property type="entry name" value="Catalase core domain"/>
    <property type="match status" value="1"/>
</dbReference>
<dbReference type="PROSITE" id="PS51402">
    <property type="entry name" value="CATALASE_3"/>
    <property type="match status" value="1"/>
</dbReference>
<dbReference type="InterPro" id="IPR024168">
    <property type="entry name" value="Catalase_SrpA-type_pred"/>
</dbReference>
<dbReference type="PIRSF" id="PIRSF000296">
    <property type="entry name" value="SrpA"/>
    <property type="match status" value="1"/>
</dbReference>
<dbReference type="PANTHER" id="PTHR11465">
    <property type="entry name" value="CATALASE"/>
    <property type="match status" value="1"/>
</dbReference>
<proteinExistence type="predicted"/>
<organism evidence="3 4">
    <name type="scientific">Trichoderma simmonsii</name>
    <dbReference type="NCBI Taxonomy" id="1491479"/>
    <lineage>
        <taxon>Eukaryota</taxon>
        <taxon>Fungi</taxon>
        <taxon>Dikarya</taxon>
        <taxon>Ascomycota</taxon>
        <taxon>Pezizomycotina</taxon>
        <taxon>Sordariomycetes</taxon>
        <taxon>Hypocreomycetidae</taxon>
        <taxon>Hypocreales</taxon>
        <taxon>Hypocreaceae</taxon>
        <taxon>Trichoderma</taxon>
    </lineage>
</organism>
<dbReference type="GO" id="GO:0042744">
    <property type="term" value="P:hydrogen peroxide catabolic process"/>
    <property type="evidence" value="ECO:0007669"/>
    <property type="project" value="TreeGrafter"/>
</dbReference>
<dbReference type="GO" id="GO:0020037">
    <property type="term" value="F:heme binding"/>
    <property type="evidence" value="ECO:0007669"/>
    <property type="project" value="InterPro"/>
</dbReference>
<dbReference type="GO" id="GO:0004096">
    <property type="term" value="F:catalase activity"/>
    <property type="evidence" value="ECO:0007669"/>
    <property type="project" value="InterPro"/>
</dbReference>
<evidence type="ECO:0000259" key="2">
    <source>
        <dbReference type="SMART" id="SM01060"/>
    </source>
</evidence>
<dbReference type="Proteomes" id="UP000826661">
    <property type="component" value="Chromosome I"/>
</dbReference>